<dbReference type="InterPro" id="IPR036390">
    <property type="entry name" value="WH_DNA-bd_sf"/>
</dbReference>
<dbReference type="Proteomes" id="UP000178323">
    <property type="component" value="Unassembled WGS sequence"/>
</dbReference>
<dbReference type="InterPro" id="IPR036388">
    <property type="entry name" value="WH-like_DNA-bd_sf"/>
</dbReference>
<reference evidence="2 3" key="1">
    <citation type="journal article" date="2016" name="Nat. Commun.">
        <title>Thousands of microbial genomes shed light on interconnected biogeochemical processes in an aquifer system.</title>
        <authorList>
            <person name="Anantharaman K."/>
            <person name="Brown C.T."/>
            <person name="Hug L.A."/>
            <person name="Sharon I."/>
            <person name="Castelle C.J."/>
            <person name="Probst A.J."/>
            <person name="Thomas B.C."/>
            <person name="Singh A."/>
            <person name="Wilkins M.J."/>
            <person name="Karaoz U."/>
            <person name="Brodie E.L."/>
            <person name="Williams K.H."/>
            <person name="Hubbard S.S."/>
            <person name="Banfield J.F."/>
        </authorList>
    </citation>
    <scope>NUCLEOTIDE SEQUENCE [LARGE SCALE GENOMIC DNA]</scope>
</reference>
<feature type="domain" description="Transcription regulator TrmB N-terminal" evidence="1">
    <location>
        <begin position="10"/>
        <end position="74"/>
    </location>
</feature>
<dbReference type="InterPro" id="IPR051797">
    <property type="entry name" value="TrmB-like"/>
</dbReference>
<dbReference type="PANTHER" id="PTHR34293">
    <property type="entry name" value="HTH-TYPE TRANSCRIPTIONAL REGULATOR TRMBL2"/>
    <property type="match status" value="1"/>
</dbReference>
<dbReference type="SUPFAM" id="SSF46785">
    <property type="entry name" value="Winged helix' DNA-binding domain"/>
    <property type="match status" value="1"/>
</dbReference>
<comment type="caution">
    <text evidence="2">The sequence shown here is derived from an EMBL/GenBank/DDBJ whole genome shotgun (WGS) entry which is preliminary data.</text>
</comment>
<evidence type="ECO:0000313" key="3">
    <source>
        <dbReference type="Proteomes" id="UP000178323"/>
    </source>
</evidence>
<dbReference type="EMBL" id="MFFS01000082">
    <property type="protein sequence ID" value="OGF20628.1"/>
    <property type="molecule type" value="Genomic_DNA"/>
</dbReference>
<gene>
    <name evidence="2" type="ORF">A2Y83_03690</name>
</gene>
<proteinExistence type="predicted"/>
<name>A0A1F5S1Q5_9BACT</name>
<dbReference type="AlphaFoldDB" id="A0A1F5S1Q5"/>
<dbReference type="InterPro" id="IPR002831">
    <property type="entry name" value="Tscrpt_reg_TrmB_N"/>
</dbReference>
<dbReference type="Gene3D" id="1.10.10.10">
    <property type="entry name" value="Winged helix-like DNA-binding domain superfamily/Winged helix DNA-binding domain"/>
    <property type="match status" value="1"/>
</dbReference>
<protein>
    <recommendedName>
        <fullName evidence="1">Transcription regulator TrmB N-terminal domain-containing protein</fullName>
    </recommendedName>
</protein>
<dbReference type="Pfam" id="PF01978">
    <property type="entry name" value="TrmB"/>
    <property type="match status" value="1"/>
</dbReference>
<organism evidence="2 3">
    <name type="scientific">Candidatus Falkowbacteria bacterium RBG_13_39_14</name>
    <dbReference type="NCBI Taxonomy" id="1797985"/>
    <lineage>
        <taxon>Bacteria</taxon>
        <taxon>Candidatus Falkowiibacteriota</taxon>
    </lineage>
</organism>
<dbReference type="PANTHER" id="PTHR34293:SF1">
    <property type="entry name" value="HTH-TYPE TRANSCRIPTIONAL REGULATOR TRMBL2"/>
    <property type="match status" value="1"/>
</dbReference>
<sequence length="255" mass="29749">MKQNPLLTFLTEIGMTENEAKIYLTALSLGPTTIFRLSQIAEIKRTTVYSVVDSLKQKGLIKVEVKGFKKLFIAEKPEKLEVMLELRRKRMEKLLPEFQRIENFEGGESFIKYYDGLEAVKSLYEDILGELRSHDEYLSVGNPTHWFPLDTDYFTNYREKRAKLSRKLNLQIRLLLKDCDKARELKQYEKNYNEKVKILPKNVNFSSNLIIIPKKVIIHQLVPPVRAVVIENKSAVQLQRELFNTIWESIGGNEP</sequence>
<evidence type="ECO:0000259" key="1">
    <source>
        <dbReference type="Pfam" id="PF01978"/>
    </source>
</evidence>
<evidence type="ECO:0000313" key="2">
    <source>
        <dbReference type="EMBL" id="OGF20628.1"/>
    </source>
</evidence>
<accession>A0A1F5S1Q5</accession>